<evidence type="ECO:0000259" key="4">
    <source>
        <dbReference type="PROSITE" id="PS50995"/>
    </source>
</evidence>
<reference evidence="5 6" key="2">
    <citation type="journal article" date="2016" name="Int. J. Syst. Evol. Microbiol.">
        <title>Vitellibacter aquimaris sp. nov., a marine bacterium isolated from seawater.</title>
        <authorList>
            <person name="Thevarajoo S."/>
            <person name="Selvaratnam C."/>
            <person name="Goh K.M."/>
            <person name="Hong K.W."/>
            <person name="Chan X.Y."/>
            <person name="Chan K.G."/>
            <person name="Chong C.S."/>
        </authorList>
    </citation>
    <scope>NUCLEOTIDE SEQUENCE [LARGE SCALE GENOMIC DNA]</scope>
    <source>
        <strain evidence="5 6">D-24</strain>
    </source>
</reference>
<comment type="caution">
    <text evidence="5">The sequence shown here is derived from an EMBL/GenBank/DDBJ whole genome shotgun (WGS) entry which is preliminary data.</text>
</comment>
<dbReference type="AlphaFoldDB" id="A0A137RLK4"/>
<dbReference type="PROSITE" id="PS50995">
    <property type="entry name" value="HTH_MARR_2"/>
    <property type="match status" value="1"/>
</dbReference>
<evidence type="ECO:0000256" key="3">
    <source>
        <dbReference type="ARBA" id="ARBA00023163"/>
    </source>
</evidence>
<evidence type="ECO:0000256" key="2">
    <source>
        <dbReference type="ARBA" id="ARBA00023125"/>
    </source>
</evidence>
<dbReference type="InterPro" id="IPR000835">
    <property type="entry name" value="HTH_MarR-typ"/>
</dbReference>
<organism evidence="5 6">
    <name type="scientific">Aequorivita aquimaris</name>
    <dbReference type="NCBI Taxonomy" id="1548749"/>
    <lineage>
        <taxon>Bacteria</taxon>
        <taxon>Pseudomonadati</taxon>
        <taxon>Bacteroidota</taxon>
        <taxon>Flavobacteriia</taxon>
        <taxon>Flavobacteriales</taxon>
        <taxon>Flavobacteriaceae</taxon>
        <taxon>Aequorivita</taxon>
    </lineage>
</organism>
<sequence length="202" mass="22947">MEKSVFDTSFQQESVSNKIVVGLERISEVFRTLLWAEAKKAGVSPIQIQILIFVAYHKSSLCTVSYLAKEFDVTKPTISDAVKSLEQKKLILKDYSNSDSRSYLIALSEKGKQLVSVTENYANPLKKQFDTFDAAQLETVYETIVKLIYNLNKAGIISVQRMCFACKYHTKQDGGDYCEYLQKPLKTETIRVDCPEFEEKPG</sequence>
<evidence type="ECO:0000313" key="5">
    <source>
        <dbReference type="EMBL" id="KXO01014.1"/>
    </source>
</evidence>
<evidence type="ECO:0000313" key="6">
    <source>
        <dbReference type="Proteomes" id="UP000070138"/>
    </source>
</evidence>
<dbReference type="EMBL" id="JRWG01000001">
    <property type="protein sequence ID" value="KXO01014.1"/>
    <property type="molecule type" value="Genomic_DNA"/>
</dbReference>
<name>A0A137RLK4_9FLAO</name>
<gene>
    <name evidence="5" type="ORF">LS48_00595</name>
</gene>
<keyword evidence="3" id="KW-0804">Transcription</keyword>
<protein>
    <submittedName>
        <fullName evidence="5">MarR family transcriptional regulator</fullName>
    </submittedName>
</protein>
<dbReference type="SUPFAM" id="SSF46785">
    <property type="entry name" value="Winged helix' DNA-binding domain"/>
    <property type="match status" value="1"/>
</dbReference>
<dbReference type="SMART" id="SM00347">
    <property type="entry name" value="HTH_MARR"/>
    <property type="match status" value="1"/>
</dbReference>
<dbReference type="GO" id="GO:0003677">
    <property type="term" value="F:DNA binding"/>
    <property type="evidence" value="ECO:0007669"/>
    <property type="project" value="UniProtKB-KW"/>
</dbReference>
<dbReference type="OrthoDB" id="9786071at2"/>
<dbReference type="Pfam" id="PF12802">
    <property type="entry name" value="MarR_2"/>
    <property type="match status" value="1"/>
</dbReference>
<dbReference type="InterPro" id="IPR036388">
    <property type="entry name" value="WH-like_DNA-bd_sf"/>
</dbReference>
<keyword evidence="6" id="KW-1185">Reference proteome</keyword>
<dbReference type="InterPro" id="IPR036390">
    <property type="entry name" value="WH_DNA-bd_sf"/>
</dbReference>
<feature type="domain" description="HTH marR-type" evidence="4">
    <location>
        <begin position="16"/>
        <end position="149"/>
    </location>
</feature>
<dbReference type="GO" id="GO:0003700">
    <property type="term" value="F:DNA-binding transcription factor activity"/>
    <property type="evidence" value="ECO:0007669"/>
    <property type="project" value="InterPro"/>
</dbReference>
<dbReference type="RefSeq" id="WP_062618932.1">
    <property type="nucleotide sequence ID" value="NZ_JRWG01000001.1"/>
</dbReference>
<proteinExistence type="predicted"/>
<dbReference type="PANTHER" id="PTHR42756:SF1">
    <property type="entry name" value="TRANSCRIPTIONAL REPRESSOR OF EMRAB OPERON"/>
    <property type="match status" value="1"/>
</dbReference>
<reference evidence="6" key="1">
    <citation type="submission" date="2014-10" db="EMBL/GenBank/DDBJ databases">
        <title>Genome sequencing of Vitellibacter sp. D-24.</title>
        <authorList>
            <person name="Thevarajoo S."/>
            <person name="Selvaratnam C."/>
            <person name="Goh K.M."/>
            <person name="Chong C.S."/>
        </authorList>
    </citation>
    <scope>NUCLEOTIDE SEQUENCE [LARGE SCALE GENOMIC DNA]</scope>
    <source>
        <strain evidence="6">D-24</strain>
    </source>
</reference>
<dbReference type="Proteomes" id="UP000070138">
    <property type="component" value="Unassembled WGS sequence"/>
</dbReference>
<accession>A0A137RLK4</accession>
<dbReference type="Gene3D" id="1.10.10.10">
    <property type="entry name" value="Winged helix-like DNA-binding domain superfamily/Winged helix DNA-binding domain"/>
    <property type="match status" value="1"/>
</dbReference>
<evidence type="ECO:0000256" key="1">
    <source>
        <dbReference type="ARBA" id="ARBA00023015"/>
    </source>
</evidence>
<keyword evidence="1" id="KW-0805">Transcription regulation</keyword>
<dbReference type="PATRIC" id="fig|1548749.3.peg.129"/>
<dbReference type="STRING" id="1548749.LS48_00595"/>
<keyword evidence="2" id="KW-0238">DNA-binding</keyword>
<dbReference type="PANTHER" id="PTHR42756">
    <property type="entry name" value="TRANSCRIPTIONAL REGULATOR, MARR"/>
    <property type="match status" value="1"/>
</dbReference>